<accession>A0A7M2WSB5</accession>
<sequence>MLSGCRRVGEGFVDQAGQTLKLAGAAQHRNVTIQLADLGIPLMRATFRVNHYTLPTRLRLDGVRVANRHSGRLSGWALVVANCTTTGWCRDPDHGQDRQCDRKSKVRVHFRRPENCFPTAPSRHQFVGDR</sequence>
<dbReference type="EMBL" id="CP063458">
    <property type="protein sequence ID" value="QOV88174.1"/>
    <property type="molecule type" value="Genomic_DNA"/>
</dbReference>
<organism evidence="1 2">
    <name type="scientific">Humisphaera borealis</name>
    <dbReference type="NCBI Taxonomy" id="2807512"/>
    <lineage>
        <taxon>Bacteria</taxon>
        <taxon>Pseudomonadati</taxon>
        <taxon>Planctomycetota</taxon>
        <taxon>Phycisphaerae</taxon>
        <taxon>Tepidisphaerales</taxon>
        <taxon>Tepidisphaeraceae</taxon>
        <taxon>Humisphaera</taxon>
    </lineage>
</organism>
<dbReference type="Proteomes" id="UP000593765">
    <property type="component" value="Chromosome"/>
</dbReference>
<dbReference type="KEGG" id="hbs:IPV69_18185"/>
<proteinExistence type="predicted"/>
<dbReference type="RefSeq" id="WP_206291144.1">
    <property type="nucleotide sequence ID" value="NZ_CP063458.1"/>
</dbReference>
<name>A0A7M2WSB5_9BACT</name>
<protein>
    <submittedName>
        <fullName evidence="1">Uncharacterized protein</fullName>
    </submittedName>
</protein>
<evidence type="ECO:0000313" key="1">
    <source>
        <dbReference type="EMBL" id="QOV88174.1"/>
    </source>
</evidence>
<evidence type="ECO:0000313" key="2">
    <source>
        <dbReference type="Proteomes" id="UP000593765"/>
    </source>
</evidence>
<keyword evidence="2" id="KW-1185">Reference proteome</keyword>
<reference evidence="1 2" key="1">
    <citation type="submission" date="2020-10" db="EMBL/GenBank/DDBJ databases">
        <title>Wide distribution of Phycisphaera-like planctomycetes from WD2101 soil group in peatlands and genome analysis of the first cultivated representative.</title>
        <authorList>
            <person name="Dedysh S.N."/>
            <person name="Beletsky A.V."/>
            <person name="Ivanova A."/>
            <person name="Kulichevskaya I.S."/>
            <person name="Suzina N.E."/>
            <person name="Philippov D.A."/>
            <person name="Rakitin A.L."/>
            <person name="Mardanov A.V."/>
            <person name="Ravin N.V."/>
        </authorList>
    </citation>
    <scope>NUCLEOTIDE SEQUENCE [LARGE SCALE GENOMIC DNA]</scope>
    <source>
        <strain evidence="1 2">M1803</strain>
    </source>
</reference>
<dbReference type="AlphaFoldDB" id="A0A7M2WSB5"/>
<gene>
    <name evidence="1" type="ORF">IPV69_18185</name>
</gene>